<reference evidence="2" key="2">
    <citation type="submission" date="2023-06" db="EMBL/GenBank/DDBJ databases">
        <authorList>
            <consortium name="Lawrence Berkeley National Laboratory"/>
            <person name="Haridas S."/>
            <person name="Hensen N."/>
            <person name="Bonometti L."/>
            <person name="Westerberg I."/>
            <person name="Brannstrom I.O."/>
            <person name="Guillou S."/>
            <person name="Cros-Aarteil S."/>
            <person name="Calhoun S."/>
            <person name="Kuo A."/>
            <person name="Mondo S."/>
            <person name="Pangilinan J."/>
            <person name="Riley R."/>
            <person name="LaButti K."/>
            <person name="Andreopoulos B."/>
            <person name="Lipzen A."/>
            <person name="Chen C."/>
            <person name="Yanf M."/>
            <person name="Daum C."/>
            <person name="Ng V."/>
            <person name="Clum A."/>
            <person name="Steindorff A."/>
            <person name="Ohm R."/>
            <person name="Martin F."/>
            <person name="Silar P."/>
            <person name="Natvig D."/>
            <person name="Lalanne C."/>
            <person name="Gautier V."/>
            <person name="Ament-velasquez S.L."/>
            <person name="Kruys A."/>
            <person name="Hutchinson M.I."/>
            <person name="Powell A.J."/>
            <person name="Barry K."/>
            <person name="Miller A.N."/>
            <person name="Grigoriev I.V."/>
            <person name="Debuchy R."/>
            <person name="Gladieux P."/>
            <person name="Thoren M.H."/>
            <person name="Johannesson H."/>
        </authorList>
    </citation>
    <scope>NUCLEOTIDE SEQUENCE</scope>
    <source>
        <strain evidence="2">CBS 232.78</strain>
    </source>
</reference>
<dbReference type="Proteomes" id="UP001285441">
    <property type="component" value="Unassembled WGS sequence"/>
</dbReference>
<evidence type="ECO:0000256" key="1">
    <source>
        <dbReference type="SAM" id="MobiDB-lite"/>
    </source>
</evidence>
<organism evidence="2 3">
    <name type="scientific">Podospora didyma</name>
    <dbReference type="NCBI Taxonomy" id="330526"/>
    <lineage>
        <taxon>Eukaryota</taxon>
        <taxon>Fungi</taxon>
        <taxon>Dikarya</taxon>
        <taxon>Ascomycota</taxon>
        <taxon>Pezizomycotina</taxon>
        <taxon>Sordariomycetes</taxon>
        <taxon>Sordariomycetidae</taxon>
        <taxon>Sordariales</taxon>
        <taxon>Podosporaceae</taxon>
        <taxon>Podospora</taxon>
    </lineage>
</organism>
<feature type="region of interest" description="Disordered" evidence="1">
    <location>
        <begin position="474"/>
        <end position="500"/>
    </location>
</feature>
<feature type="compositionally biased region" description="Low complexity" evidence="1">
    <location>
        <begin position="154"/>
        <end position="165"/>
    </location>
</feature>
<feature type="compositionally biased region" description="Basic residues" evidence="1">
    <location>
        <begin position="479"/>
        <end position="500"/>
    </location>
</feature>
<comment type="caution">
    <text evidence="2">The sequence shown here is derived from an EMBL/GenBank/DDBJ whole genome shotgun (WGS) entry which is preliminary data.</text>
</comment>
<accession>A0AAE0U7B0</accession>
<evidence type="ECO:0000313" key="2">
    <source>
        <dbReference type="EMBL" id="KAK3393666.1"/>
    </source>
</evidence>
<dbReference type="AlphaFoldDB" id="A0AAE0U7B0"/>
<feature type="compositionally biased region" description="Basic residues" evidence="1">
    <location>
        <begin position="316"/>
        <end position="330"/>
    </location>
</feature>
<keyword evidence="3" id="KW-1185">Reference proteome</keyword>
<proteinExistence type="predicted"/>
<feature type="compositionally biased region" description="Polar residues" evidence="1">
    <location>
        <begin position="127"/>
        <end position="147"/>
    </location>
</feature>
<gene>
    <name evidence="2" type="ORF">B0H63DRAFT_516840</name>
</gene>
<evidence type="ECO:0000313" key="3">
    <source>
        <dbReference type="Proteomes" id="UP001285441"/>
    </source>
</evidence>
<feature type="compositionally biased region" description="Polar residues" evidence="1">
    <location>
        <begin position="275"/>
        <end position="286"/>
    </location>
</feature>
<reference evidence="2" key="1">
    <citation type="journal article" date="2023" name="Mol. Phylogenet. Evol.">
        <title>Genome-scale phylogeny and comparative genomics of the fungal order Sordariales.</title>
        <authorList>
            <person name="Hensen N."/>
            <person name="Bonometti L."/>
            <person name="Westerberg I."/>
            <person name="Brannstrom I.O."/>
            <person name="Guillou S."/>
            <person name="Cros-Aarteil S."/>
            <person name="Calhoun S."/>
            <person name="Haridas S."/>
            <person name="Kuo A."/>
            <person name="Mondo S."/>
            <person name="Pangilinan J."/>
            <person name="Riley R."/>
            <person name="LaButti K."/>
            <person name="Andreopoulos B."/>
            <person name="Lipzen A."/>
            <person name="Chen C."/>
            <person name="Yan M."/>
            <person name="Daum C."/>
            <person name="Ng V."/>
            <person name="Clum A."/>
            <person name="Steindorff A."/>
            <person name="Ohm R.A."/>
            <person name="Martin F."/>
            <person name="Silar P."/>
            <person name="Natvig D.O."/>
            <person name="Lalanne C."/>
            <person name="Gautier V."/>
            <person name="Ament-Velasquez S.L."/>
            <person name="Kruys A."/>
            <person name="Hutchinson M.I."/>
            <person name="Powell A.J."/>
            <person name="Barry K."/>
            <person name="Miller A.N."/>
            <person name="Grigoriev I.V."/>
            <person name="Debuchy R."/>
            <person name="Gladieux P."/>
            <person name="Hiltunen Thoren M."/>
            <person name="Johannesson H."/>
        </authorList>
    </citation>
    <scope>NUCLEOTIDE SEQUENCE</scope>
    <source>
        <strain evidence="2">CBS 232.78</strain>
    </source>
</reference>
<feature type="region of interest" description="Disordered" evidence="1">
    <location>
        <begin position="58"/>
        <end position="78"/>
    </location>
</feature>
<feature type="region of interest" description="Disordered" evidence="1">
    <location>
        <begin position="105"/>
        <end position="174"/>
    </location>
</feature>
<name>A0AAE0U7B0_9PEZI</name>
<protein>
    <submittedName>
        <fullName evidence="2">Uncharacterized protein</fullName>
    </submittedName>
</protein>
<sequence length="619" mass="69089">MNADKPEDDPASLLVDILQEDQLGSDWEDLCTASPASPARSIKRLRIHVDMTSTQYLTPGAHHSERLHTEGPSTGAYTSADLDPYSAASGVSSFNYPATTDASLLTPVSSSGSPPLLQRPPAKSVRSYHSAQTAPGTQVPTPPNSSKMYYGYEMNPNSQSSSPMNTVHPQSTEAGHFDMTPYIAHSPPGGHHPSSPRAEIPPPIDPYLGSFTVSGPNEGEVAHHSFHDYHQFTGAELNHTSGYPFRPQHHVTVGTPHMHHRMPSNGGQAPILTQPHPSQFRPQTTPRIGGIEDLRDPSMLLGAYPSHPSLSPGRRVQPRKKPAPARKPARTPKTTPHVGSSEGQLDDDDKEELTLREDAPEDDKYLFQLRKEFISEKGKGMWEEMKAKYSEKHQGNWEKAALQMKVSRAVAKFGVWPKREIERLKEAHRYYEDKRYQLILARMKENGGCRVWDWKPQHVEAMLVKLGMEEATVDEKTGTRRRKNKAARRRASSQNGHHHNANVMNDWSNGLGLHPAFQGHAHHVGAPTRQPSFDMMSDDASIAPTFSSEQENDYLDHIFSKQVKPENSLSPEIMELSYEDDGVSRPPTRDLNHHSERVARQACEQMMQQQARVDHYGPQ</sequence>
<dbReference type="EMBL" id="JAULSW010000001">
    <property type="protein sequence ID" value="KAK3393666.1"/>
    <property type="molecule type" value="Genomic_DNA"/>
</dbReference>
<feature type="region of interest" description="Disordered" evidence="1">
    <location>
        <begin position="257"/>
        <end position="359"/>
    </location>
</feature>